<feature type="signal peptide" evidence="1">
    <location>
        <begin position="1"/>
        <end position="26"/>
    </location>
</feature>
<accession>A0ABR7XNF8</accession>
<dbReference type="Pfam" id="PF16389">
    <property type="entry name" value="DUF4998"/>
    <property type="match status" value="1"/>
</dbReference>
<dbReference type="EMBL" id="JACNYL010000001">
    <property type="protein sequence ID" value="MBD1420713.1"/>
    <property type="molecule type" value="Genomic_DNA"/>
</dbReference>
<feature type="chain" id="PRO_5046193882" evidence="1">
    <location>
        <begin position="27"/>
        <end position="541"/>
    </location>
</feature>
<evidence type="ECO:0000313" key="2">
    <source>
        <dbReference type="EMBL" id="MBD1420713.1"/>
    </source>
</evidence>
<keyword evidence="1" id="KW-0732">Signal</keyword>
<organism evidence="2 3">
    <name type="scientific">Sphingobacterium chuzhouense</name>
    <dbReference type="NCBI Taxonomy" id="1742264"/>
    <lineage>
        <taxon>Bacteria</taxon>
        <taxon>Pseudomonadati</taxon>
        <taxon>Bacteroidota</taxon>
        <taxon>Sphingobacteriia</taxon>
        <taxon>Sphingobacteriales</taxon>
        <taxon>Sphingobacteriaceae</taxon>
        <taxon>Sphingobacterium</taxon>
    </lineage>
</organism>
<comment type="caution">
    <text evidence="2">The sequence shown here is derived from an EMBL/GenBank/DDBJ whole genome shotgun (WGS) entry which is preliminary data.</text>
</comment>
<dbReference type="SUPFAM" id="SSF55486">
    <property type="entry name" value="Metalloproteases ('zincins'), catalytic domain"/>
    <property type="match status" value="1"/>
</dbReference>
<reference evidence="2 3" key="1">
    <citation type="submission" date="2020-08" db="EMBL/GenBank/DDBJ databases">
        <title>Sphingobacterium sp. DN00404 isolated from aquaculture water.</title>
        <authorList>
            <person name="Zhang M."/>
        </authorList>
    </citation>
    <scope>NUCLEOTIDE SEQUENCE [LARGE SCALE GENOMIC DNA]</scope>
    <source>
        <strain evidence="2 3">KCTC 42746</strain>
    </source>
</reference>
<keyword evidence="3" id="KW-1185">Reference proteome</keyword>
<dbReference type="PROSITE" id="PS51257">
    <property type="entry name" value="PROKAR_LIPOPROTEIN"/>
    <property type="match status" value="1"/>
</dbReference>
<name>A0ABR7XNF8_9SPHI</name>
<dbReference type="Proteomes" id="UP000651112">
    <property type="component" value="Unassembled WGS sequence"/>
</dbReference>
<evidence type="ECO:0000313" key="3">
    <source>
        <dbReference type="Proteomes" id="UP000651112"/>
    </source>
</evidence>
<proteinExistence type="predicted"/>
<protein>
    <submittedName>
        <fullName evidence="2">Uncharacterized protein</fullName>
    </submittedName>
</protein>
<gene>
    <name evidence="2" type="ORF">H8B21_03920</name>
</gene>
<sequence length="541" mass="61274">MKKYRYICLDLLMALLLITACSKDRGEDPTSMDNKREIVTQARTGKIYSGYHRLLFVWPNPDPKVNKVKLYWNRQQDSVTYELNNPLDTLKIPIDDLEEGEYAIEVLTFNREGKSSGKVLVKGLVYGDSYVQDLDRRTLYDMNYQYSANTLSLVWEENNNAYIIGSEVMYTDVNGKVQRQFFPQAKLTGELSNLPVTATGEIQYRTAYLPDTTSIDTLFGEYTPAEYVNRKAFFDNLPGWKFRCKVMAEAKTIADHGGPLAFKAKMDDGLIRSGKKFQVPGLNDAGNNEIHFYMTEMIPFEGTSGQFRYLRGVDDPDMDILLIVNGNAAADDLSWGWLRTPYLTLGHDYDGLFGERAIDALLHEFGHARGMYDLYLGEVPNGANNPINGEPFESKRCIMNYPYGETVWSEFSRFIINASGADKVATPYWNYFPSSFQVNVIQKNGAPAAEAKLNFYPVFGNSNAVRSTDVVKYRATTSANGQYIFPDNPYAIDGNIANNVYNYLIQIEYGGKKEHRWMPMDDALIAGSKGEVFTLNVELKN</sequence>
<evidence type="ECO:0000256" key="1">
    <source>
        <dbReference type="SAM" id="SignalP"/>
    </source>
</evidence>
<dbReference type="RefSeq" id="WP_190312459.1">
    <property type="nucleotide sequence ID" value="NZ_JACNYL010000001.1"/>
</dbReference>